<dbReference type="InterPro" id="IPR001841">
    <property type="entry name" value="Znf_RING"/>
</dbReference>
<dbReference type="Pfam" id="PF21788">
    <property type="entry name" value="TNP-like_GBD"/>
    <property type="match status" value="1"/>
</dbReference>
<dbReference type="Proteomes" id="UP001152795">
    <property type="component" value="Unassembled WGS sequence"/>
</dbReference>
<evidence type="ECO:0000256" key="2">
    <source>
        <dbReference type="ARBA" id="ARBA00022833"/>
    </source>
</evidence>
<name>A0A7D9E9R5_PARCT</name>
<comment type="caution">
    <text evidence="3">The sequence shown here is derived from an EMBL/GenBank/DDBJ whole genome shotgun (WGS) entry which is preliminary data.</text>
</comment>
<reference evidence="3" key="1">
    <citation type="submission" date="2020-04" db="EMBL/GenBank/DDBJ databases">
        <authorList>
            <person name="Alioto T."/>
            <person name="Alioto T."/>
            <person name="Gomez Garrido J."/>
        </authorList>
    </citation>
    <scope>NUCLEOTIDE SEQUENCE</scope>
    <source>
        <strain evidence="3">A484AB</strain>
    </source>
</reference>
<organism evidence="3 4">
    <name type="scientific">Paramuricea clavata</name>
    <name type="common">Red gorgonian</name>
    <name type="synonym">Violescent sea-whip</name>
    <dbReference type="NCBI Taxonomy" id="317549"/>
    <lineage>
        <taxon>Eukaryota</taxon>
        <taxon>Metazoa</taxon>
        <taxon>Cnidaria</taxon>
        <taxon>Anthozoa</taxon>
        <taxon>Octocorallia</taxon>
        <taxon>Malacalcyonacea</taxon>
        <taxon>Plexauridae</taxon>
        <taxon>Paramuricea</taxon>
    </lineage>
</organism>
<dbReference type="InterPro" id="IPR048366">
    <property type="entry name" value="TNP-like_GBD"/>
</dbReference>
<evidence type="ECO:0000256" key="1">
    <source>
        <dbReference type="ARBA" id="ARBA00022771"/>
    </source>
</evidence>
<dbReference type="SUPFAM" id="SSF57850">
    <property type="entry name" value="RING/U-box"/>
    <property type="match status" value="1"/>
</dbReference>
<keyword evidence="1" id="KW-0479">Metal-binding</keyword>
<dbReference type="Gene3D" id="3.30.40.10">
    <property type="entry name" value="Zinc/RING finger domain, C3HC4 (zinc finger)"/>
    <property type="match status" value="1"/>
</dbReference>
<dbReference type="AlphaFoldDB" id="A0A7D9E9R5"/>
<sequence length="411" mass="46867">MKVNLAAQVLSSTMALALRHFYTDGSAEETARFCEMINRFFDCLNVWSTSEYTRKRNDFLAPYSSADDERFNWLQNTFLVYLQEWLTKDWNMCSEKFCQDLLEEYFGHQRSSQGGQLFKVLATTTSPLLLSVVLLLLSSKPVSTAQAVSLPPSKKQKVVKYSLKVTLAELERNKIVNQSRQKYIMIAEDSADVGSITKACRKEFDDETLVIVSSNGLSIEDSEATQGTNVFYLMWFEILFYDFILWFIFLEIKFKKNLCSPHEKSSEPEVVNIEDDEKKDEKLNNLMTKIKDDIIENTNQEMSQHFNEIKQSVVDIKADLHTLAMFESTKLILEIGKELQCIICKYVIEPPAVFANCCGKILGCETCITPAVATTRACPNCRSHDTEGIHIVRGLEFLSQLKTEISKSDGI</sequence>
<dbReference type="PROSITE" id="PS50089">
    <property type="entry name" value="ZF_RING_2"/>
    <property type="match status" value="1"/>
</dbReference>
<dbReference type="GO" id="GO:0008270">
    <property type="term" value="F:zinc ion binding"/>
    <property type="evidence" value="ECO:0007669"/>
    <property type="project" value="UniProtKB-KW"/>
</dbReference>
<accession>A0A7D9E9R5</accession>
<proteinExistence type="predicted"/>
<evidence type="ECO:0000313" key="3">
    <source>
        <dbReference type="EMBL" id="CAB4003925.1"/>
    </source>
</evidence>
<protein>
    <submittedName>
        <fullName evidence="3">Transposable element P transposase</fullName>
    </submittedName>
</protein>
<keyword evidence="4" id="KW-1185">Reference proteome</keyword>
<keyword evidence="1" id="KW-0863">Zinc-finger</keyword>
<gene>
    <name evidence="3" type="ORF">PACLA_8A030435</name>
</gene>
<evidence type="ECO:0000313" key="4">
    <source>
        <dbReference type="Proteomes" id="UP001152795"/>
    </source>
</evidence>
<dbReference type="EMBL" id="CACRXK020004764">
    <property type="protein sequence ID" value="CAB4003925.1"/>
    <property type="molecule type" value="Genomic_DNA"/>
</dbReference>
<dbReference type="InterPro" id="IPR013083">
    <property type="entry name" value="Znf_RING/FYVE/PHD"/>
</dbReference>
<keyword evidence="2" id="KW-0862">Zinc</keyword>